<dbReference type="InterPro" id="IPR023772">
    <property type="entry name" value="DNA-bd_HTH_TetR-type_CS"/>
</dbReference>
<sequence length="290" mass="34473">MNNRKRKVADIAFQLFVEKGIQQTSIQEIIEKANISKGTFYNYFSSKNDCIAEILESLRYDATQQRAAMQIGKDPQDRKVFIEQITILIRLNEEKNLHALFEAILHSNETELKKLVLQHRVFEMEWLSNRFIEVMGEEIREFAFEGTILFYGMLQHMLFTIRITNSPYSLNHLVEVILSYIEIIMPTMMKNGSFMQNYSAIDLLRTNVDKNVVTKKELMELADRLLEQYDFNEEQQDLYDVIISELQRERIRKIVLQKLLKPFKQLFDETTIEPQVNRFTNMVWYYLKAI</sequence>
<name>A0ABW6JSS8_9BACI</name>
<evidence type="ECO:0000256" key="1">
    <source>
        <dbReference type="ARBA" id="ARBA00022491"/>
    </source>
</evidence>
<keyword evidence="2 3" id="KW-0238">DNA-binding</keyword>
<reference evidence="5 6" key="1">
    <citation type="submission" date="2024-08" db="EMBL/GenBank/DDBJ databases">
        <title>Two novel Cytobacillus novel species.</title>
        <authorList>
            <person name="Liu G."/>
        </authorList>
    </citation>
    <scope>NUCLEOTIDE SEQUENCE [LARGE SCALE GENOMIC DNA]</scope>
    <source>
        <strain evidence="5 6">FJAT-53684</strain>
    </source>
</reference>
<gene>
    <name evidence="5" type="ORF">ACFYKT_00860</name>
</gene>
<evidence type="ECO:0000256" key="2">
    <source>
        <dbReference type="ARBA" id="ARBA00023125"/>
    </source>
</evidence>
<protein>
    <submittedName>
        <fullName evidence="5">TetR/AcrR family transcriptional regulator</fullName>
    </submittedName>
</protein>
<proteinExistence type="predicted"/>
<dbReference type="PANTHER" id="PTHR43479">
    <property type="entry name" value="ACREF/ENVCD OPERON REPRESSOR-RELATED"/>
    <property type="match status" value="1"/>
</dbReference>
<feature type="DNA-binding region" description="H-T-H motif" evidence="3">
    <location>
        <begin position="25"/>
        <end position="44"/>
    </location>
</feature>
<comment type="caution">
    <text evidence="5">The sequence shown here is derived from an EMBL/GenBank/DDBJ whole genome shotgun (WGS) entry which is preliminary data.</text>
</comment>
<evidence type="ECO:0000313" key="5">
    <source>
        <dbReference type="EMBL" id="MFE8694902.1"/>
    </source>
</evidence>
<evidence type="ECO:0000256" key="3">
    <source>
        <dbReference type="PROSITE-ProRule" id="PRU00335"/>
    </source>
</evidence>
<dbReference type="EMBL" id="JBIACJ010000001">
    <property type="protein sequence ID" value="MFE8694902.1"/>
    <property type="molecule type" value="Genomic_DNA"/>
</dbReference>
<dbReference type="PROSITE" id="PS50977">
    <property type="entry name" value="HTH_TETR_2"/>
    <property type="match status" value="1"/>
</dbReference>
<dbReference type="InterPro" id="IPR009057">
    <property type="entry name" value="Homeodomain-like_sf"/>
</dbReference>
<feature type="domain" description="HTH tetR-type" evidence="4">
    <location>
        <begin position="2"/>
        <end position="62"/>
    </location>
</feature>
<dbReference type="Pfam" id="PF00440">
    <property type="entry name" value="TetR_N"/>
    <property type="match status" value="1"/>
</dbReference>
<accession>A0ABW6JSS8</accession>
<organism evidence="5 6">
    <name type="scientific">Cytobacillus mangrovibacter</name>
    <dbReference type="NCBI Taxonomy" id="3299024"/>
    <lineage>
        <taxon>Bacteria</taxon>
        <taxon>Bacillati</taxon>
        <taxon>Bacillota</taxon>
        <taxon>Bacilli</taxon>
        <taxon>Bacillales</taxon>
        <taxon>Bacillaceae</taxon>
        <taxon>Cytobacillus</taxon>
    </lineage>
</organism>
<dbReference type="PRINTS" id="PR00455">
    <property type="entry name" value="HTHTETR"/>
</dbReference>
<dbReference type="RefSeq" id="WP_389214077.1">
    <property type="nucleotide sequence ID" value="NZ_JBIACJ010000001.1"/>
</dbReference>
<dbReference type="PROSITE" id="PS01081">
    <property type="entry name" value="HTH_TETR_1"/>
    <property type="match status" value="1"/>
</dbReference>
<dbReference type="Proteomes" id="UP001601058">
    <property type="component" value="Unassembled WGS sequence"/>
</dbReference>
<keyword evidence="6" id="KW-1185">Reference proteome</keyword>
<dbReference type="InterPro" id="IPR050624">
    <property type="entry name" value="HTH-type_Tx_Regulator"/>
</dbReference>
<dbReference type="PANTHER" id="PTHR43479:SF22">
    <property type="entry name" value="TRANSCRIPTIONAL REGULATOR, TETR FAMILY"/>
    <property type="match status" value="1"/>
</dbReference>
<evidence type="ECO:0000313" key="6">
    <source>
        <dbReference type="Proteomes" id="UP001601058"/>
    </source>
</evidence>
<keyword evidence="1" id="KW-0678">Repressor</keyword>
<evidence type="ECO:0000259" key="4">
    <source>
        <dbReference type="PROSITE" id="PS50977"/>
    </source>
</evidence>
<dbReference type="InterPro" id="IPR001647">
    <property type="entry name" value="HTH_TetR"/>
</dbReference>
<dbReference type="SUPFAM" id="SSF46689">
    <property type="entry name" value="Homeodomain-like"/>
    <property type="match status" value="1"/>
</dbReference>
<dbReference type="Gene3D" id="1.10.357.10">
    <property type="entry name" value="Tetracycline Repressor, domain 2"/>
    <property type="match status" value="1"/>
</dbReference>